<name>A0ACC0X0R0_9ROSI</name>
<evidence type="ECO:0000313" key="2">
    <source>
        <dbReference type="Proteomes" id="UP001163603"/>
    </source>
</evidence>
<accession>A0ACC0X0R0</accession>
<protein>
    <submittedName>
        <fullName evidence="1">Uncharacterized protein</fullName>
    </submittedName>
</protein>
<gene>
    <name evidence="1" type="ORF">Pint_29560</name>
</gene>
<comment type="caution">
    <text evidence="1">The sequence shown here is derived from an EMBL/GenBank/DDBJ whole genome shotgun (WGS) entry which is preliminary data.</text>
</comment>
<dbReference type="EMBL" id="CM047750">
    <property type="protein sequence ID" value="KAJ0007429.1"/>
    <property type="molecule type" value="Genomic_DNA"/>
</dbReference>
<sequence length="612" mass="69399">MKLGDKRDIRPILIKVGVALTISLAGFIYSRLRPKRPKPSLPPPPSLPRNSDSGDDLELRGTAQCKDDVSSCSIVSVAAQKYVSSVKLQFPLLKTLMSRRPLLIILWLIFRQVVDVVEITMDSSCQEYNDLVKDYDFASSNSGKEAETPRSDVESPKAFRSSETDECDEEVRQLTNIVKMLRERERNLEIQLLEYYGLKEQETAVMELQNRLKINNMETKLLTLKIESLQANNRRLEAQVADYEKIVAELEAARSKIKVLKKKLRSEAEHNKEQILVLQKRVAKLQEQDYKAAASDPDTQAKLQRLKVLEDEAEELRKSNMKLQLENSELAKKLDSTQMLAISVMENPEMEALKETSDHLKQENESLTKEIEQLQADKCVGVEELVYLKWINACLRYELRNYEPPAGKTVARDLSKTLSPQSEDKAKRLIVEYANTEGGNITDFDSEWSSSQMSYLTDSEIPDDSSADKSSRSKTNNSSRVKFLKKLRKLIHGKDVSSQNRASSTSCEEGDLSAVSTGTNTASTSEVQSSKVSRSSYRHSFDIQRLRVKEYDLADEGSGYKPVALHRAKTADLAVENQLVHQADLMKFAKVLKNNHGRRRKKLRNYSSFSFG</sequence>
<evidence type="ECO:0000313" key="1">
    <source>
        <dbReference type="EMBL" id="KAJ0007429.1"/>
    </source>
</evidence>
<proteinExistence type="predicted"/>
<organism evidence="1 2">
    <name type="scientific">Pistacia integerrima</name>
    <dbReference type="NCBI Taxonomy" id="434235"/>
    <lineage>
        <taxon>Eukaryota</taxon>
        <taxon>Viridiplantae</taxon>
        <taxon>Streptophyta</taxon>
        <taxon>Embryophyta</taxon>
        <taxon>Tracheophyta</taxon>
        <taxon>Spermatophyta</taxon>
        <taxon>Magnoliopsida</taxon>
        <taxon>eudicotyledons</taxon>
        <taxon>Gunneridae</taxon>
        <taxon>Pentapetalae</taxon>
        <taxon>rosids</taxon>
        <taxon>malvids</taxon>
        <taxon>Sapindales</taxon>
        <taxon>Anacardiaceae</taxon>
        <taxon>Pistacia</taxon>
    </lineage>
</organism>
<keyword evidence="2" id="KW-1185">Reference proteome</keyword>
<dbReference type="Proteomes" id="UP001163603">
    <property type="component" value="Chromosome 15"/>
</dbReference>
<reference evidence="2" key="1">
    <citation type="journal article" date="2023" name="G3 (Bethesda)">
        <title>Genome assembly and association tests identify interacting loci associated with vigor, precocity, and sex in interspecific pistachio rootstocks.</title>
        <authorList>
            <person name="Palmer W."/>
            <person name="Jacygrad E."/>
            <person name="Sagayaradj S."/>
            <person name="Cavanaugh K."/>
            <person name="Han R."/>
            <person name="Bertier L."/>
            <person name="Beede B."/>
            <person name="Kafkas S."/>
            <person name="Golino D."/>
            <person name="Preece J."/>
            <person name="Michelmore R."/>
        </authorList>
    </citation>
    <scope>NUCLEOTIDE SEQUENCE [LARGE SCALE GENOMIC DNA]</scope>
</reference>